<accession>W6MH70</accession>
<dbReference type="PANTHER" id="PTHR19282:SF456">
    <property type="entry name" value="CD63 MOLECULE"/>
    <property type="match status" value="1"/>
</dbReference>
<feature type="non-terminal residue" evidence="6">
    <location>
        <position position="1"/>
    </location>
</feature>
<dbReference type="GO" id="GO:0005886">
    <property type="term" value="C:plasma membrane"/>
    <property type="evidence" value="ECO:0007669"/>
    <property type="project" value="TreeGrafter"/>
</dbReference>
<evidence type="ECO:0000256" key="2">
    <source>
        <dbReference type="ARBA" id="ARBA00022692"/>
    </source>
</evidence>
<proteinExistence type="predicted"/>
<evidence type="ECO:0000256" key="5">
    <source>
        <dbReference type="SAM" id="Phobius"/>
    </source>
</evidence>
<sequence>VFISFFGCCGAKRENVFMLRIFSFLMIVILLLEFAAAITVAVMRPQLKELIEHNMNESMGNYGGQPNDSLVTKTWDDMQRRVRYERDCLIEQSVG</sequence>
<protein>
    <submittedName>
        <fullName evidence="6">Tetraspanin-like-3 protein</fullName>
    </submittedName>
</protein>
<dbReference type="PANTHER" id="PTHR19282">
    <property type="entry name" value="TETRASPANIN"/>
    <property type="match status" value="1"/>
</dbReference>
<dbReference type="AlphaFoldDB" id="W6MH70"/>
<comment type="subcellular location">
    <subcellularLocation>
        <location evidence="1">Membrane</location>
        <topology evidence="1">Multi-pass membrane protein</topology>
    </subcellularLocation>
</comment>
<evidence type="ECO:0000256" key="4">
    <source>
        <dbReference type="ARBA" id="ARBA00023136"/>
    </source>
</evidence>
<evidence type="ECO:0000313" key="6">
    <source>
        <dbReference type="EMBL" id="CDK12563.1"/>
    </source>
</evidence>
<feature type="transmembrane region" description="Helical" evidence="5">
    <location>
        <begin position="21"/>
        <end position="43"/>
    </location>
</feature>
<keyword evidence="4 5" id="KW-0472">Membrane</keyword>
<evidence type="ECO:0000256" key="1">
    <source>
        <dbReference type="ARBA" id="ARBA00004141"/>
    </source>
</evidence>
<gene>
    <name evidence="6" type="primary">tetraspanin-like-3</name>
</gene>
<dbReference type="InterPro" id="IPR018499">
    <property type="entry name" value="Tetraspanin/Peripherin"/>
</dbReference>
<keyword evidence="2 5" id="KW-0812">Transmembrane</keyword>
<dbReference type="EMBL" id="HABY01000034">
    <property type="protein sequence ID" value="CDK12563.1"/>
    <property type="molecule type" value="Transcribed_RNA"/>
</dbReference>
<organism evidence="6">
    <name type="scientific">Coenobita clypeatus</name>
    <dbReference type="NCBI Taxonomy" id="474045"/>
    <lineage>
        <taxon>Eukaryota</taxon>
        <taxon>Metazoa</taxon>
        <taxon>Ecdysozoa</taxon>
        <taxon>Arthropoda</taxon>
        <taxon>Crustacea</taxon>
        <taxon>Multicrustacea</taxon>
        <taxon>Malacostraca</taxon>
        <taxon>Eumalacostraca</taxon>
        <taxon>Eucarida</taxon>
        <taxon>Decapoda</taxon>
        <taxon>Pleocyemata</taxon>
        <taxon>Anomura</taxon>
        <taxon>Paguroidea</taxon>
        <taxon>Coenobitidae</taxon>
        <taxon>Coenobita</taxon>
    </lineage>
</organism>
<name>W6MH70_9EUCA</name>
<reference evidence="6" key="1">
    <citation type="submission" date="2013-06" db="EMBL/GenBank/DDBJ databases">
        <authorList>
            <person name="Groh K."/>
        </authorList>
    </citation>
    <scope>NUCLEOTIDE SEQUENCE</scope>
    <source>
        <tissue evidence="6">Antennules</tissue>
    </source>
</reference>
<evidence type="ECO:0000256" key="3">
    <source>
        <dbReference type="ARBA" id="ARBA00022989"/>
    </source>
</evidence>
<reference evidence="6" key="2">
    <citation type="submission" date="2014-02" db="EMBL/GenBank/DDBJ databases">
        <title>The hermit crab's nose antennal transcriptomics.</title>
        <authorList>
            <person name="Groh K.C."/>
            <person name="Vogel H."/>
            <person name="Stensmyr M.C."/>
            <person name="Grosse-Wilde E."/>
            <person name="Hansson B.S."/>
        </authorList>
    </citation>
    <scope>NUCLEOTIDE SEQUENCE</scope>
    <source>
        <tissue evidence="6">Antennules</tissue>
    </source>
</reference>
<keyword evidence="3 5" id="KW-1133">Transmembrane helix</keyword>
<dbReference type="Pfam" id="PF00335">
    <property type="entry name" value="Tetraspanin"/>
    <property type="match status" value="1"/>
</dbReference>